<evidence type="ECO:0000256" key="17">
    <source>
        <dbReference type="SAM" id="Coils"/>
    </source>
</evidence>
<dbReference type="InterPro" id="IPR036097">
    <property type="entry name" value="HisK_dim/P_sf"/>
</dbReference>
<keyword evidence="24" id="KW-1185">Reference proteome</keyword>
<dbReference type="Gene3D" id="3.40.50.2300">
    <property type="match status" value="1"/>
</dbReference>
<evidence type="ECO:0000256" key="15">
    <source>
        <dbReference type="ARBA" id="ARBA00068150"/>
    </source>
</evidence>
<dbReference type="SUPFAM" id="SSF55785">
    <property type="entry name" value="PYP-like sensor domain (PAS domain)"/>
    <property type="match status" value="1"/>
</dbReference>
<dbReference type="Pfam" id="PF02518">
    <property type="entry name" value="HATPase_c"/>
    <property type="match status" value="1"/>
</dbReference>
<dbReference type="CDD" id="cd16922">
    <property type="entry name" value="HATPase_EvgS-ArcB-TorS-like"/>
    <property type="match status" value="1"/>
</dbReference>
<protein>
    <recommendedName>
        <fullName evidence="15">Sensory/regulatory protein RpfC</fullName>
        <ecNumber evidence="3">2.7.13.3</ecNumber>
    </recommendedName>
</protein>
<evidence type="ECO:0000313" key="23">
    <source>
        <dbReference type="EMBL" id="SKC84141.1"/>
    </source>
</evidence>
<evidence type="ECO:0000256" key="11">
    <source>
        <dbReference type="ARBA" id="ARBA00022989"/>
    </source>
</evidence>
<dbReference type="SMART" id="SM00086">
    <property type="entry name" value="PAC"/>
    <property type="match status" value="1"/>
</dbReference>
<comment type="catalytic activity">
    <reaction evidence="1">
        <text>ATP + protein L-histidine = ADP + protein N-phospho-L-histidine.</text>
        <dbReference type="EC" id="2.7.13.3"/>
    </reaction>
</comment>
<evidence type="ECO:0000256" key="7">
    <source>
        <dbReference type="ARBA" id="ARBA00022692"/>
    </source>
</evidence>
<dbReference type="FunFam" id="3.30.565.10:FF:000010">
    <property type="entry name" value="Sensor histidine kinase RcsC"/>
    <property type="match status" value="1"/>
</dbReference>
<dbReference type="Gene3D" id="3.30.565.10">
    <property type="entry name" value="Histidine kinase-like ATPase, C-terminal domain"/>
    <property type="match status" value="1"/>
</dbReference>
<dbReference type="GO" id="GO:0000155">
    <property type="term" value="F:phosphorelay sensor kinase activity"/>
    <property type="evidence" value="ECO:0007669"/>
    <property type="project" value="InterPro"/>
</dbReference>
<keyword evidence="5 16" id="KW-0597">Phosphoprotein</keyword>
<gene>
    <name evidence="23" type="ORF">SAMN05660236_4682</name>
</gene>
<dbReference type="SMART" id="SM00387">
    <property type="entry name" value="HATPase_c"/>
    <property type="match status" value="1"/>
</dbReference>
<feature type="domain" description="Response regulatory" evidence="20">
    <location>
        <begin position="611"/>
        <end position="729"/>
    </location>
</feature>
<evidence type="ECO:0000256" key="18">
    <source>
        <dbReference type="SAM" id="Phobius"/>
    </source>
</evidence>
<dbReference type="InterPro" id="IPR001789">
    <property type="entry name" value="Sig_transdc_resp-reg_receiver"/>
</dbReference>
<feature type="domain" description="PAC" evidence="22">
    <location>
        <begin position="296"/>
        <end position="348"/>
    </location>
</feature>
<evidence type="ECO:0000259" key="20">
    <source>
        <dbReference type="PROSITE" id="PS50110"/>
    </source>
</evidence>
<keyword evidence="13 18" id="KW-0472">Membrane</keyword>
<keyword evidence="10" id="KW-0067">ATP-binding</keyword>
<dbReference type="InterPro" id="IPR003594">
    <property type="entry name" value="HATPase_dom"/>
</dbReference>
<organism evidence="23 24">
    <name type="scientific">Ohtaekwangia koreensis</name>
    <dbReference type="NCBI Taxonomy" id="688867"/>
    <lineage>
        <taxon>Bacteria</taxon>
        <taxon>Pseudomonadati</taxon>
        <taxon>Bacteroidota</taxon>
        <taxon>Cytophagia</taxon>
        <taxon>Cytophagales</taxon>
        <taxon>Fulvivirgaceae</taxon>
        <taxon>Ohtaekwangia</taxon>
    </lineage>
</organism>
<keyword evidence="4" id="KW-1003">Cell membrane</keyword>
<dbReference type="InterPro" id="IPR005467">
    <property type="entry name" value="His_kinase_dom"/>
</dbReference>
<comment type="subcellular location">
    <subcellularLocation>
        <location evidence="2">Cell membrane</location>
        <topology evidence="2">Multi-pass membrane protein</topology>
    </subcellularLocation>
</comment>
<dbReference type="InterPro" id="IPR000700">
    <property type="entry name" value="PAS-assoc_C"/>
</dbReference>
<dbReference type="InterPro" id="IPR011006">
    <property type="entry name" value="CheY-like_superfamily"/>
</dbReference>
<evidence type="ECO:0000256" key="2">
    <source>
        <dbReference type="ARBA" id="ARBA00004651"/>
    </source>
</evidence>
<dbReference type="SUPFAM" id="SSF52172">
    <property type="entry name" value="CheY-like"/>
    <property type="match status" value="1"/>
</dbReference>
<evidence type="ECO:0000256" key="12">
    <source>
        <dbReference type="ARBA" id="ARBA00023012"/>
    </source>
</evidence>
<sequence length="858" mass="97523">MKTTPRSLKGRYILFIGSVVLTIIATQAIIQYDLQRQNQDAHLINTAGRQRMLSQRISKLILYLKNDIVETGAIRFNRLDTLRTLVDSWENVHRTLIDQNKNNARSKAIDSLLQLNTSHLAAIAAASRNILETPTLPVIEQAIDQITTDELPFLLLMEKTVYTYQYEAEQKLYYLKKIELALSGLAVAILIFEFIYIFLPVLNRLRTNNKKLSRQANALVKSEKLYRLLSENTKDLICLYTPEVRYKFISASVEHITGYRTSEFLGQEIYRFIHPEDRDRLQKGFSEIASGSHDVQSMEYRMVRKDGASIWMEAYIMATYTETGVLDGFQMSSRDITQRKKTEEALMEAKEKAETAAKTKGKFLSMISHEIRTPMNAIIGLTNLLLEEKRNNGQAENLKLLKFSGENLLTIINDILDFSKIEANKIEINTIDFDLKEIVQRIVKMMEYHAFGKNVKVSAQYDDELPQYFRGDPVRITQIITNLMGNAVKFTMEGEVILTIRKIKNTGSAVTLYCSVSDTGIGIPPENIESIFDSFSQAGDSSARKFGGTGLGLTITRKLLRLMDSDIAVESIPGKGSKFYFTLTLEEGEKPLEGETANSDLVTMLKNRNIRVLLVEDNRVNQIVAINFLQSWGIHTVVASNGKEALELILEKRYDLVLMDLQMPVMNGYDATQAIRALDDLYFKNIPIIALTASAMIEMRDKVMMTGMTDYMSKPFHPADLQRIIAKYILNGEFEATPVSISNQLDLYTEGNIEFKRELIRQFIDNLEELKSAFEKAVTERNADIFRAGVHKSKTTVSVINHKPLSEAINDAREKMTAIYPGNDSFPEALRVHFYKTCDEAVILLKDEMNKTYTIQPT</sequence>
<dbReference type="GO" id="GO:0005524">
    <property type="term" value="F:ATP binding"/>
    <property type="evidence" value="ECO:0007669"/>
    <property type="project" value="UniProtKB-KW"/>
</dbReference>
<dbReference type="InterPro" id="IPR036890">
    <property type="entry name" value="HATPase_C_sf"/>
</dbReference>
<keyword evidence="7 18" id="KW-0812">Transmembrane</keyword>
<dbReference type="CDD" id="cd17546">
    <property type="entry name" value="REC_hyHK_CKI1_RcsC-like"/>
    <property type="match status" value="1"/>
</dbReference>
<dbReference type="Proteomes" id="UP000190961">
    <property type="component" value="Unassembled WGS sequence"/>
</dbReference>
<dbReference type="PANTHER" id="PTHR45339:SF1">
    <property type="entry name" value="HYBRID SIGNAL TRANSDUCTION HISTIDINE KINASE J"/>
    <property type="match status" value="1"/>
</dbReference>
<dbReference type="InterPro" id="IPR029095">
    <property type="entry name" value="NarX-like_N"/>
</dbReference>
<dbReference type="InterPro" id="IPR035965">
    <property type="entry name" value="PAS-like_dom_sf"/>
</dbReference>
<evidence type="ECO:0000256" key="1">
    <source>
        <dbReference type="ARBA" id="ARBA00000085"/>
    </source>
</evidence>
<dbReference type="EC" id="2.7.13.3" evidence="3"/>
<evidence type="ECO:0000259" key="21">
    <source>
        <dbReference type="PROSITE" id="PS50112"/>
    </source>
</evidence>
<dbReference type="InterPro" id="IPR001610">
    <property type="entry name" value="PAC"/>
</dbReference>
<dbReference type="SMART" id="SM00448">
    <property type="entry name" value="REC"/>
    <property type="match status" value="1"/>
</dbReference>
<dbReference type="SUPFAM" id="SSF47384">
    <property type="entry name" value="Homodimeric domain of signal transducing histidine kinase"/>
    <property type="match status" value="1"/>
</dbReference>
<dbReference type="RefSeq" id="WP_079689184.1">
    <property type="nucleotide sequence ID" value="NZ_FUZU01000003.1"/>
</dbReference>
<dbReference type="FunFam" id="1.10.287.130:FF:000002">
    <property type="entry name" value="Two-component osmosensing histidine kinase"/>
    <property type="match status" value="1"/>
</dbReference>
<keyword evidence="17" id="KW-0175">Coiled coil</keyword>
<dbReference type="InterPro" id="IPR036641">
    <property type="entry name" value="HPT_dom_sf"/>
</dbReference>
<feature type="domain" description="Histidine kinase" evidence="19">
    <location>
        <begin position="366"/>
        <end position="587"/>
    </location>
</feature>
<evidence type="ECO:0000256" key="5">
    <source>
        <dbReference type="ARBA" id="ARBA00022553"/>
    </source>
</evidence>
<dbReference type="Pfam" id="PF08447">
    <property type="entry name" value="PAS_3"/>
    <property type="match status" value="1"/>
</dbReference>
<dbReference type="GO" id="GO:0005886">
    <property type="term" value="C:plasma membrane"/>
    <property type="evidence" value="ECO:0007669"/>
    <property type="project" value="UniProtKB-SubCell"/>
</dbReference>
<dbReference type="SUPFAM" id="SSF55874">
    <property type="entry name" value="ATPase domain of HSP90 chaperone/DNA topoisomerase II/histidine kinase"/>
    <property type="match status" value="1"/>
</dbReference>
<dbReference type="InterPro" id="IPR003661">
    <property type="entry name" value="HisK_dim/P_dom"/>
</dbReference>
<feature type="transmembrane region" description="Helical" evidence="18">
    <location>
        <begin position="180"/>
        <end position="199"/>
    </location>
</feature>
<dbReference type="PROSITE" id="PS50113">
    <property type="entry name" value="PAC"/>
    <property type="match status" value="1"/>
</dbReference>
<dbReference type="Gene3D" id="1.10.287.130">
    <property type="match status" value="1"/>
</dbReference>
<evidence type="ECO:0000256" key="3">
    <source>
        <dbReference type="ARBA" id="ARBA00012438"/>
    </source>
</evidence>
<dbReference type="NCBIfam" id="TIGR00229">
    <property type="entry name" value="sensory_box"/>
    <property type="match status" value="1"/>
</dbReference>
<accession>A0A1T5M7C8</accession>
<keyword evidence="8" id="KW-0547">Nucleotide-binding</keyword>
<dbReference type="CDD" id="cd00130">
    <property type="entry name" value="PAS"/>
    <property type="match status" value="1"/>
</dbReference>
<feature type="domain" description="PAS" evidence="21">
    <location>
        <begin position="222"/>
        <end position="292"/>
    </location>
</feature>
<name>A0A1T5M7C8_9BACT</name>
<dbReference type="SMART" id="SM00388">
    <property type="entry name" value="HisKA"/>
    <property type="match status" value="1"/>
</dbReference>
<dbReference type="PROSITE" id="PS50109">
    <property type="entry name" value="HIS_KIN"/>
    <property type="match status" value="1"/>
</dbReference>
<feature type="transmembrane region" description="Helical" evidence="18">
    <location>
        <begin position="12"/>
        <end position="30"/>
    </location>
</feature>
<dbReference type="CDD" id="cd00082">
    <property type="entry name" value="HisKA"/>
    <property type="match status" value="1"/>
</dbReference>
<evidence type="ECO:0000256" key="14">
    <source>
        <dbReference type="ARBA" id="ARBA00064003"/>
    </source>
</evidence>
<dbReference type="PRINTS" id="PR00344">
    <property type="entry name" value="BCTRLSENSOR"/>
</dbReference>
<dbReference type="InterPro" id="IPR000014">
    <property type="entry name" value="PAS"/>
</dbReference>
<dbReference type="STRING" id="688867.SAMN05660236_4682"/>
<dbReference type="PROSITE" id="PS50110">
    <property type="entry name" value="RESPONSE_REGULATORY"/>
    <property type="match status" value="1"/>
</dbReference>
<keyword evidence="11 18" id="KW-1133">Transmembrane helix</keyword>
<evidence type="ECO:0000256" key="16">
    <source>
        <dbReference type="PROSITE-ProRule" id="PRU00169"/>
    </source>
</evidence>
<evidence type="ECO:0000256" key="13">
    <source>
        <dbReference type="ARBA" id="ARBA00023136"/>
    </source>
</evidence>
<dbReference type="Pfam" id="PF13675">
    <property type="entry name" value="PilJ"/>
    <property type="match status" value="1"/>
</dbReference>
<dbReference type="Pfam" id="PF00512">
    <property type="entry name" value="HisKA"/>
    <property type="match status" value="1"/>
</dbReference>
<keyword evidence="9" id="KW-0418">Kinase</keyword>
<evidence type="ECO:0000256" key="6">
    <source>
        <dbReference type="ARBA" id="ARBA00022679"/>
    </source>
</evidence>
<keyword evidence="12" id="KW-0902">Two-component regulatory system</keyword>
<proteinExistence type="predicted"/>
<dbReference type="Pfam" id="PF00072">
    <property type="entry name" value="Response_reg"/>
    <property type="match status" value="1"/>
</dbReference>
<feature type="modified residue" description="4-aspartylphosphate" evidence="16">
    <location>
        <position position="660"/>
    </location>
</feature>
<dbReference type="InterPro" id="IPR013655">
    <property type="entry name" value="PAS_fold_3"/>
</dbReference>
<evidence type="ECO:0000259" key="22">
    <source>
        <dbReference type="PROSITE" id="PS50113"/>
    </source>
</evidence>
<feature type="coiled-coil region" evidence="17">
    <location>
        <begin position="753"/>
        <end position="780"/>
    </location>
</feature>
<evidence type="ECO:0000313" key="24">
    <source>
        <dbReference type="Proteomes" id="UP000190961"/>
    </source>
</evidence>
<dbReference type="Gene3D" id="3.30.450.20">
    <property type="entry name" value="PAS domain"/>
    <property type="match status" value="1"/>
</dbReference>
<reference evidence="23 24" key="1">
    <citation type="submission" date="2017-02" db="EMBL/GenBank/DDBJ databases">
        <authorList>
            <person name="Peterson S.W."/>
        </authorList>
    </citation>
    <scope>NUCLEOTIDE SEQUENCE [LARGE SCALE GENOMIC DNA]</scope>
    <source>
        <strain evidence="23 24">DSM 25262</strain>
    </source>
</reference>
<evidence type="ECO:0000259" key="19">
    <source>
        <dbReference type="PROSITE" id="PS50109"/>
    </source>
</evidence>
<dbReference type="SMART" id="SM00091">
    <property type="entry name" value="PAS"/>
    <property type="match status" value="1"/>
</dbReference>
<dbReference type="AlphaFoldDB" id="A0A1T5M7C8"/>
<keyword evidence="6" id="KW-0808">Transferase</keyword>
<comment type="subunit">
    <text evidence="14">At low DSF concentrations, interacts with RpfF.</text>
</comment>
<evidence type="ECO:0000256" key="10">
    <source>
        <dbReference type="ARBA" id="ARBA00022840"/>
    </source>
</evidence>
<dbReference type="PROSITE" id="PS50112">
    <property type="entry name" value="PAS"/>
    <property type="match status" value="1"/>
</dbReference>
<dbReference type="PANTHER" id="PTHR45339">
    <property type="entry name" value="HYBRID SIGNAL TRANSDUCTION HISTIDINE KINASE J"/>
    <property type="match status" value="1"/>
</dbReference>
<dbReference type="InterPro" id="IPR004358">
    <property type="entry name" value="Sig_transdc_His_kin-like_C"/>
</dbReference>
<dbReference type="SUPFAM" id="SSF47226">
    <property type="entry name" value="Histidine-containing phosphotransfer domain, HPT domain"/>
    <property type="match status" value="1"/>
</dbReference>
<evidence type="ECO:0000256" key="8">
    <source>
        <dbReference type="ARBA" id="ARBA00022741"/>
    </source>
</evidence>
<evidence type="ECO:0000256" key="4">
    <source>
        <dbReference type="ARBA" id="ARBA00022475"/>
    </source>
</evidence>
<dbReference type="EMBL" id="FUZU01000003">
    <property type="protein sequence ID" value="SKC84141.1"/>
    <property type="molecule type" value="Genomic_DNA"/>
</dbReference>
<evidence type="ECO:0000256" key="9">
    <source>
        <dbReference type="ARBA" id="ARBA00022777"/>
    </source>
</evidence>
<dbReference type="OrthoDB" id="9811889at2"/>